<dbReference type="SUPFAM" id="SSF51735">
    <property type="entry name" value="NAD(P)-binding Rossmann-fold domains"/>
    <property type="match status" value="1"/>
</dbReference>
<dbReference type="EMBL" id="JACBZV010000003">
    <property type="protein sequence ID" value="NYJ11384.1"/>
    <property type="molecule type" value="Genomic_DNA"/>
</dbReference>
<proteinExistence type="predicted"/>
<gene>
    <name evidence="2" type="ORF">GGI64_002435</name>
</gene>
<sequence length="136" mass="15813">MEMECRYATGCSSNHCSAIRRVLENGKAGETYNVGGRNELTNLSVVNTLCGILDELRPRPDRASYTSQMTFVRDRPGHDRRYAIDAAKIERELNWRPSETFDTGIRKTVEWYLANEAWIENVTSGNYRQWIDRQYQ</sequence>
<dbReference type="PANTHER" id="PTHR43000">
    <property type="entry name" value="DTDP-D-GLUCOSE 4,6-DEHYDRATASE-RELATED"/>
    <property type="match status" value="1"/>
</dbReference>
<dbReference type="Gene3D" id="3.40.50.720">
    <property type="entry name" value="NAD(P)-binding Rossmann-like Domain"/>
    <property type="match status" value="1"/>
</dbReference>
<dbReference type="Pfam" id="PF16363">
    <property type="entry name" value="GDP_Man_Dehyd"/>
    <property type="match status" value="1"/>
</dbReference>
<organism evidence="2 3">
    <name type="scientific">Rhizobium leguminosarum</name>
    <dbReference type="NCBI Taxonomy" id="384"/>
    <lineage>
        <taxon>Bacteria</taxon>
        <taxon>Pseudomonadati</taxon>
        <taxon>Pseudomonadota</taxon>
        <taxon>Alphaproteobacteria</taxon>
        <taxon>Hyphomicrobiales</taxon>
        <taxon>Rhizobiaceae</taxon>
        <taxon>Rhizobium/Agrobacterium group</taxon>
        <taxon>Rhizobium</taxon>
    </lineage>
</organism>
<accession>A0A7Z0DYI1</accession>
<dbReference type="AlphaFoldDB" id="A0A7Z0DYI1"/>
<evidence type="ECO:0000313" key="3">
    <source>
        <dbReference type="Proteomes" id="UP000535276"/>
    </source>
</evidence>
<evidence type="ECO:0000259" key="1">
    <source>
        <dbReference type="Pfam" id="PF16363"/>
    </source>
</evidence>
<dbReference type="InterPro" id="IPR016040">
    <property type="entry name" value="NAD(P)-bd_dom"/>
</dbReference>
<feature type="domain" description="NAD(P)-binding" evidence="1">
    <location>
        <begin position="13"/>
        <end position="108"/>
    </location>
</feature>
<comment type="caution">
    <text evidence="2">The sequence shown here is derived from an EMBL/GenBank/DDBJ whole genome shotgun (WGS) entry which is preliminary data.</text>
</comment>
<dbReference type="Proteomes" id="UP000535276">
    <property type="component" value="Unassembled WGS sequence"/>
</dbReference>
<name>A0A7Z0DYI1_RHILE</name>
<protein>
    <submittedName>
        <fullName evidence="2">dTDP-D-glucose 4,6-dehydratase</fullName>
    </submittedName>
</protein>
<reference evidence="2 3" key="1">
    <citation type="submission" date="2020-07" db="EMBL/GenBank/DDBJ databases">
        <title>Genomic Encyclopedia of Type Strains, Phase IV (KMG-V): Genome sequencing to study the core and pangenomes of soil and plant-associated prokaryotes.</title>
        <authorList>
            <person name="Whitman W."/>
        </authorList>
    </citation>
    <scope>NUCLEOTIDE SEQUENCE [LARGE SCALE GENOMIC DNA]</scope>
    <source>
        <strain evidence="2 3">SEMIA 4052</strain>
    </source>
</reference>
<evidence type="ECO:0000313" key="2">
    <source>
        <dbReference type="EMBL" id="NYJ11384.1"/>
    </source>
</evidence>
<dbReference type="Gene3D" id="3.90.25.10">
    <property type="entry name" value="UDP-galactose 4-epimerase, domain 1"/>
    <property type="match status" value="1"/>
</dbReference>
<dbReference type="InterPro" id="IPR036291">
    <property type="entry name" value="NAD(P)-bd_dom_sf"/>
</dbReference>